<accession>A0A645H776</accession>
<organism evidence="1">
    <name type="scientific">bioreactor metagenome</name>
    <dbReference type="NCBI Taxonomy" id="1076179"/>
    <lineage>
        <taxon>unclassified sequences</taxon>
        <taxon>metagenomes</taxon>
        <taxon>ecological metagenomes</taxon>
    </lineage>
</organism>
<proteinExistence type="predicted"/>
<sequence>MYYFFDFLHGCFAGKDRFRTDSCVFQKFAHSDTRNIPGSVPGNYQRISFQFQIPANIAYFLKYTMPYKHVPWKLHPFCAVFIKSQFHTRMNLIMIEYTVYRSPLLNVINWHKLSSQRVSLLIGNNIQTVIANIYIYKVFNTSRYVCDNYIADNIPTETLTTYEI</sequence>
<evidence type="ECO:0000313" key="1">
    <source>
        <dbReference type="EMBL" id="MPN34346.1"/>
    </source>
</evidence>
<dbReference type="EMBL" id="VSSQ01087333">
    <property type="protein sequence ID" value="MPN34346.1"/>
    <property type="molecule type" value="Genomic_DNA"/>
</dbReference>
<name>A0A645H776_9ZZZZ</name>
<gene>
    <name evidence="1" type="ORF">SDC9_181839</name>
</gene>
<dbReference type="AlphaFoldDB" id="A0A645H776"/>
<comment type="caution">
    <text evidence="1">The sequence shown here is derived from an EMBL/GenBank/DDBJ whole genome shotgun (WGS) entry which is preliminary data.</text>
</comment>
<protein>
    <submittedName>
        <fullName evidence="1">Uncharacterized protein</fullName>
    </submittedName>
</protein>
<reference evidence="1" key="1">
    <citation type="submission" date="2019-08" db="EMBL/GenBank/DDBJ databases">
        <authorList>
            <person name="Kucharzyk K."/>
            <person name="Murdoch R.W."/>
            <person name="Higgins S."/>
            <person name="Loffler F."/>
        </authorList>
    </citation>
    <scope>NUCLEOTIDE SEQUENCE</scope>
</reference>